<sequence length="316" mass="34546">MPRPACYLLGLWIWLAASAALAQPAQWSPLLQVNTLAGILDGPVPVRVIHVTGDAGAGVIPGAVRAPYSDFRGPGSNAGQLPPMQALQALLQQLGIDAETPVVVVHQGSSASDFGAATRVYWTLKSLGVQHLAVLNGGFQQWQAAGLPVSMEPAVVPVSRYQPLWQDTWRLTSEQVADALADDRITLLDSRPAAFYLGQQSIAAQPGTIRGAENLSFATWFDGNQLKPLSELQQLLSTNRPVQTPTTVAFCNTGHWASINWFVLSELLGVSDTRLYAESVVEWAQQARPMDNQPGRLAWYWDMTRDWWRQITDNQP</sequence>
<dbReference type="PANTHER" id="PTHR43855">
    <property type="entry name" value="THIOSULFATE SULFURTRANSFERASE"/>
    <property type="match status" value="1"/>
</dbReference>
<reference evidence="3" key="1">
    <citation type="journal article" date="2015" name="Nature">
        <title>Complex archaea that bridge the gap between prokaryotes and eukaryotes.</title>
        <authorList>
            <person name="Spang A."/>
            <person name="Saw J.H."/>
            <person name="Jorgensen S.L."/>
            <person name="Zaremba-Niedzwiedzka K."/>
            <person name="Martijn J."/>
            <person name="Lind A.E."/>
            <person name="van Eijk R."/>
            <person name="Schleper C."/>
            <person name="Guy L."/>
            <person name="Ettema T.J."/>
        </authorList>
    </citation>
    <scope>NUCLEOTIDE SEQUENCE</scope>
</reference>
<dbReference type="InterPro" id="IPR036873">
    <property type="entry name" value="Rhodanese-like_dom_sf"/>
</dbReference>
<dbReference type="AlphaFoldDB" id="A0A0F9Z546"/>
<dbReference type="EMBL" id="LAZR01000001">
    <property type="protein sequence ID" value="KKO12339.1"/>
    <property type="molecule type" value="Genomic_DNA"/>
</dbReference>
<dbReference type="Gene3D" id="3.40.250.10">
    <property type="entry name" value="Rhodanese-like domain"/>
    <property type="match status" value="2"/>
</dbReference>
<protein>
    <recommendedName>
        <fullName evidence="2">Rhodanese domain-containing protein</fullName>
    </recommendedName>
</protein>
<evidence type="ECO:0000259" key="2">
    <source>
        <dbReference type="PROSITE" id="PS50206"/>
    </source>
</evidence>
<proteinExistence type="predicted"/>
<gene>
    <name evidence="3" type="ORF">LCGC14_0003490</name>
</gene>
<keyword evidence="1" id="KW-0677">Repeat</keyword>
<comment type="caution">
    <text evidence="3">The sequence shown here is derived from an EMBL/GenBank/DDBJ whole genome shotgun (WGS) entry which is preliminary data.</text>
</comment>
<evidence type="ECO:0000256" key="1">
    <source>
        <dbReference type="ARBA" id="ARBA00022737"/>
    </source>
</evidence>
<dbReference type="InterPro" id="IPR051126">
    <property type="entry name" value="Thiosulfate_sulfurtransferase"/>
</dbReference>
<feature type="domain" description="Rhodanese" evidence="2">
    <location>
        <begin position="181"/>
        <end position="292"/>
    </location>
</feature>
<name>A0A0F9Z546_9ZZZZ</name>
<accession>A0A0F9Z546</accession>
<organism evidence="3">
    <name type="scientific">marine sediment metagenome</name>
    <dbReference type="NCBI Taxonomy" id="412755"/>
    <lineage>
        <taxon>unclassified sequences</taxon>
        <taxon>metagenomes</taxon>
        <taxon>ecological metagenomes</taxon>
    </lineage>
</organism>
<feature type="domain" description="Rhodanese" evidence="2">
    <location>
        <begin position="57"/>
        <end position="151"/>
    </location>
</feature>
<evidence type="ECO:0000313" key="3">
    <source>
        <dbReference type="EMBL" id="KKO12339.1"/>
    </source>
</evidence>
<dbReference type="PANTHER" id="PTHR43855:SF1">
    <property type="entry name" value="THIOSULFATE SULFURTRANSFERASE"/>
    <property type="match status" value="1"/>
</dbReference>
<dbReference type="SUPFAM" id="SSF52821">
    <property type="entry name" value="Rhodanese/Cell cycle control phosphatase"/>
    <property type="match status" value="2"/>
</dbReference>
<dbReference type="InterPro" id="IPR001763">
    <property type="entry name" value="Rhodanese-like_dom"/>
</dbReference>
<dbReference type="Pfam" id="PF00581">
    <property type="entry name" value="Rhodanese"/>
    <property type="match status" value="2"/>
</dbReference>
<dbReference type="PROSITE" id="PS50206">
    <property type="entry name" value="RHODANESE_3"/>
    <property type="match status" value="2"/>
</dbReference>
<dbReference type="SMART" id="SM00450">
    <property type="entry name" value="RHOD"/>
    <property type="match status" value="2"/>
</dbReference>